<name>A0A414NZF6_9FIRM</name>
<keyword evidence="2 5" id="KW-0808">Transferase</keyword>
<comment type="pathway">
    <text evidence="5">Cell wall biogenesis; teichoic acid biosynthesis.</text>
</comment>
<dbReference type="EC" id="2.4.1.187" evidence="5"/>
<keyword evidence="1 5" id="KW-0328">Glycosyltransferase</keyword>
<dbReference type="GO" id="GO:0019350">
    <property type="term" value="P:teichoic acid biosynthetic process"/>
    <property type="evidence" value="ECO:0007669"/>
    <property type="project" value="UniProtKB-UniRule"/>
</dbReference>
<dbReference type="CDD" id="cd06533">
    <property type="entry name" value="Glyco_transf_WecG_TagA"/>
    <property type="match status" value="1"/>
</dbReference>
<proteinExistence type="inferred from homology"/>
<sequence length="256" mass="28407">MKGRGLRSCLWEGNNVPKKIDILGVKVDPVTMDEAVAQVETYMDEMSGVLVATANAEMIMRATHDHELMKILNDAALVVPDGAGTVWAAHHLGHEMPERVAGYDLAQELMRRAPEKKRRIFFFGSAPGVAELAKKKAEALYPGIEIVGTRNGFFSEKDEPAIIEEIRKAKPDLLLAALGVPKQEKWLYAHKDELGVPVSIGVGGTLDVMAGVMKRAPRWMQKAKLEWLFRGMLQPKRAGRLMALPKFVLKVHHAKK</sequence>
<dbReference type="HAMAP" id="MF_02070">
    <property type="entry name" value="TagA_TarA"/>
    <property type="match status" value="1"/>
</dbReference>
<keyword evidence="4 5" id="KW-0961">Cell wall biogenesis/degradation</keyword>
<dbReference type="InterPro" id="IPR004629">
    <property type="entry name" value="WecG_TagA_CpsF"/>
</dbReference>
<evidence type="ECO:0000256" key="4">
    <source>
        <dbReference type="ARBA" id="ARBA00023316"/>
    </source>
</evidence>
<dbReference type="Proteomes" id="UP000283442">
    <property type="component" value="Unassembled WGS sequence"/>
</dbReference>
<dbReference type="NCBIfam" id="TIGR00696">
    <property type="entry name" value="wecG_tagA_cpsF"/>
    <property type="match status" value="1"/>
</dbReference>
<comment type="catalytic activity">
    <reaction evidence="5">
        <text>UDP-N-acetyl-alpha-D-mannosamine + N-acetyl-alpha-D-glucosaminyl-di-trans,octa-cis-undecaprenyl diphosphate = N-acetyl-beta-D-mannosaminyl-(1-&gt;4)-N-acetyl-alpha-D-glucosaminyl di-trans,octa-cis-undecaprenyl diphosphate + UDP + H(+)</text>
        <dbReference type="Rhea" id="RHEA:16053"/>
        <dbReference type="ChEBI" id="CHEBI:15378"/>
        <dbReference type="ChEBI" id="CHEBI:58223"/>
        <dbReference type="ChEBI" id="CHEBI:62959"/>
        <dbReference type="ChEBI" id="CHEBI:68623"/>
        <dbReference type="ChEBI" id="CHEBI:132210"/>
        <dbReference type="EC" id="2.4.1.187"/>
    </reaction>
</comment>
<evidence type="ECO:0000313" key="7">
    <source>
        <dbReference type="Proteomes" id="UP000283442"/>
    </source>
</evidence>
<dbReference type="UniPathway" id="UPA00632"/>
<dbReference type="RefSeq" id="WP_118174270.1">
    <property type="nucleotide sequence ID" value="NZ_JAQEAO010000027.1"/>
</dbReference>
<protein>
    <recommendedName>
        <fullName evidence="5">N-acetylglucosaminyldiphosphoundecaprenol N-acetyl-beta-D-mannosaminyltransferase</fullName>
        <ecNumber evidence="5">2.4.1.187</ecNumber>
    </recommendedName>
    <alternativeName>
        <fullName evidence="5">N-acetylmannosaminyltransferase</fullName>
    </alternativeName>
    <alternativeName>
        <fullName evidence="5">UDP-N-acetylmannosamine transferase</fullName>
    </alternativeName>
    <alternativeName>
        <fullName evidence="5">UDP-N-acetylmannosamine:N-acetylglucosaminyl pyrophosphorylundecaprenol N-acetylmannosaminyltransferase</fullName>
    </alternativeName>
</protein>
<dbReference type="EMBL" id="QRHE01000001">
    <property type="protein sequence ID" value="RHF53320.1"/>
    <property type="molecule type" value="Genomic_DNA"/>
</dbReference>
<accession>A0A414NZF6</accession>
<dbReference type="GO" id="GO:0047244">
    <property type="term" value="F:N-acetylglucosaminyldiphosphoundecaprenol N-acetyl-beta-D-mannosaminyltransferase activity"/>
    <property type="evidence" value="ECO:0007669"/>
    <property type="project" value="UniProtKB-UniRule"/>
</dbReference>
<dbReference type="OrthoDB" id="9771846at2"/>
<comment type="similarity">
    <text evidence="5">Belongs to the glycosyltransferase 26 family. TagA/TarA subfamily.</text>
</comment>
<organism evidence="6 7">
    <name type="scientific">Mitsuokella multacida</name>
    <dbReference type="NCBI Taxonomy" id="52226"/>
    <lineage>
        <taxon>Bacteria</taxon>
        <taxon>Bacillati</taxon>
        <taxon>Bacillota</taxon>
        <taxon>Negativicutes</taxon>
        <taxon>Selenomonadales</taxon>
        <taxon>Selenomonadaceae</taxon>
        <taxon>Mitsuokella</taxon>
    </lineage>
</organism>
<dbReference type="Pfam" id="PF03808">
    <property type="entry name" value="Glyco_tran_WecG"/>
    <property type="match status" value="1"/>
</dbReference>
<dbReference type="GO" id="GO:0071555">
    <property type="term" value="P:cell wall organization"/>
    <property type="evidence" value="ECO:0007669"/>
    <property type="project" value="UniProtKB-KW"/>
</dbReference>
<comment type="function">
    <text evidence="5">Catalyzes the conversion of GlcNAc-PP-undecaprenol into ManNAc-GlcNAc-PP-undecaprenol, the first committed lipid intermediate in the de novo synthesis of teichoic acid.</text>
</comment>
<evidence type="ECO:0000256" key="1">
    <source>
        <dbReference type="ARBA" id="ARBA00022676"/>
    </source>
</evidence>
<dbReference type="AlphaFoldDB" id="A0A414NZF6"/>
<dbReference type="PANTHER" id="PTHR34136">
    <property type="match status" value="1"/>
</dbReference>
<keyword evidence="3 5" id="KW-0777">Teichoic acid biosynthesis</keyword>
<evidence type="ECO:0000256" key="2">
    <source>
        <dbReference type="ARBA" id="ARBA00022679"/>
    </source>
</evidence>
<dbReference type="PANTHER" id="PTHR34136:SF1">
    <property type="entry name" value="UDP-N-ACETYL-D-MANNOSAMINURONIC ACID TRANSFERASE"/>
    <property type="match status" value="1"/>
</dbReference>
<evidence type="ECO:0000313" key="6">
    <source>
        <dbReference type="EMBL" id="RHF53320.1"/>
    </source>
</evidence>
<evidence type="ECO:0000256" key="5">
    <source>
        <dbReference type="HAMAP-Rule" id="MF_02070"/>
    </source>
</evidence>
<evidence type="ECO:0000256" key="3">
    <source>
        <dbReference type="ARBA" id="ARBA00022944"/>
    </source>
</evidence>
<gene>
    <name evidence="6" type="ORF">DW674_00175</name>
</gene>
<reference evidence="6 7" key="1">
    <citation type="submission" date="2018-08" db="EMBL/GenBank/DDBJ databases">
        <title>A genome reference for cultivated species of the human gut microbiota.</title>
        <authorList>
            <person name="Zou Y."/>
            <person name="Xue W."/>
            <person name="Luo G."/>
        </authorList>
    </citation>
    <scope>NUCLEOTIDE SEQUENCE [LARGE SCALE GENOMIC DNA]</scope>
    <source>
        <strain evidence="6 7">AM25-21AC</strain>
    </source>
</reference>
<dbReference type="InterPro" id="IPR034714">
    <property type="entry name" value="TagA_TarA"/>
</dbReference>
<comment type="caution">
    <text evidence="6">The sequence shown here is derived from an EMBL/GenBank/DDBJ whole genome shotgun (WGS) entry which is preliminary data.</text>
</comment>